<dbReference type="AlphaFoldDB" id="A0A3B1AMK1"/>
<feature type="non-terminal residue" evidence="1">
    <location>
        <position position="235"/>
    </location>
</feature>
<dbReference type="EMBL" id="UOFU01000301">
    <property type="protein sequence ID" value="VAX02931.1"/>
    <property type="molecule type" value="Genomic_DNA"/>
</dbReference>
<organism evidence="1">
    <name type="scientific">hydrothermal vent metagenome</name>
    <dbReference type="NCBI Taxonomy" id="652676"/>
    <lineage>
        <taxon>unclassified sequences</taxon>
        <taxon>metagenomes</taxon>
        <taxon>ecological metagenomes</taxon>
    </lineage>
</organism>
<gene>
    <name evidence="1" type="ORF">MNBD_GAMMA20-162</name>
</gene>
<sequence length="235" mass="25370">MIDIRTCDFTWKGVLLGICLLTQPLAVWAGSSAKYLAEGQAYLEKGELGAAVIQLKNALKQDPKNKTARQTLGEAYLLRGDGAGAEKELERARSLGVSMDELARSLGRAYLMQGKADEALEKIQLEEGFAAAVKADILIVHANAYMQKNQPEEAKNAFRGAIELNPEAVDALLGLGRLAAMKQQLDKAVELTDKALAINPKSSEGWAVKGEIVRQKGDLTAANAHFDKALSLRPL</sequence>
<dbReference type="InterPro" id="IPR011990">
    <property type="entry name" value="TPR-like_helical_dom_sf"/>
</dbReference>
<dbReference type="SUPFAM" id="SSF48452">
    <property type="entry name" value="TPR-like"/>
    <property type="match status" value="1"/>
</dbReference>
<dbReference type="InterPro" id="IPR019734">
    <property type="entry name" value="TPR_rpt"/>
</dbReference>
<protein>
    <submittedName>
        <fullName evidence="1">Uncharacterized protein</fullName>
    </submittedName>
</protein>
<dbReference type="PROSITE" id="PS50005">
    <property type="entry name" value="TPR"/>
    <property type="match status" value="3"/>
</dbReference>
<accession>A0A3B1AMK1</accession>
<dbReference type="PANTHER" id="PTHR12558">
    <property type="entry name" value="CELL DIVISION CYCLE 16,23,27"/>
    <property type="match status" value="1"/>
</dbReference>
<dbReference type="Pfam" id="PF14559">
    <property type="entry name" value="TPR_19"/>
    <property type="match status" value="1"/>
</dbReference>
<proteinExistence type="predicted"/>
<dbReference type="Gene3D" id="1.25.40.10">
    <property type="entry name" value="Tetratricopeptide repeat domain"/>
    <property type="match status" value="2"/>
</dbReference>
<dbReference type="Pfam" id="PF13432">
    <property type="entry name" value="TPR_16"/>
    <property type="match status" value="1"/>
</dbReference>
<evidence type="ECO:0000313" key="1">
    <source>
        <dbReference type="EMBL" id="VAX02931.1"/>
    </source>
</evidence>
<dbReference type="PANTHER" id="PTHR12558:SF13">
    <property type="entry name" value="CELL DIVISION CYCLE PROTEIN 27 HOMOLOG"/>
    <property type="match status" value="1"/>
</dbReference>
<dbReference type="SMART" id="SM00028">
    <property type="entry name" value="TPR"/>
    <property type="match status" value="3"/>
</dbReference>
<name>A0A3B1AMK1_9ZZZZ</name>
<reference evidence="1" key="1">
    <citation type="submission" date="2018-06" db="EMBL/GenBank/DDBJ databases">
        <authorList>
            <person name="Zhirakovskaya E."/>
        </authorList>
    </citation>
    <scope>NUCLEOTIDE SEQUENCE</scope>
</reference>
<dbReference type="Pfam" id="PF13181">
    <property type="entry name" value="TPR_8"/>
    <property type="match status" value="1"/>
</dbReference>